<evidence type="ECO:0000313" key="2">
    <source>
        <dbReference type="EMBL" id="KAF2742318.1"/>
    </source>
</evidence>
<accession>A0A6A6UVN4</accession>
<organism evidence="2 3">
    <name type="scientific">Sporormia fimetaria CBS 119925</name>
    <dbReference type="NCBI Taxonomy" id="1340428"/>
    <lineage>
        <taxon>Eukaryota</taxon>
        <taxon>Fungi</taxon>
        <taxon>Dikarya</taxon>
        <taxon>Ascomycota</taxon>
        <taxon>Pezizomycotina</taxon>
        <taxon>Dothideomycetes</taxon>
        <taxon>Pleosporomycetidae</taxon>
        <taxon>Pleosporales</taxon>
        <taxon>Sporormiaceae</taxon>
        <taxon>Sporormia</taxon>
    </lineage>
</organism>
<name>A0A6A6UVN4_9PLEO</name>
<gene>
    <name evidence="2" type="ORF">M011DRAFT_481809</name>
</gene>
<feature type="compositionally biased region" description="Basic and acidic residues" evidence="1">
    <location>
        <begin position="521"/>
        <end position="539"/>
    </location>
</feature>
<protein>
    <submittedName>
        <fullName evidence="2">Uncharacterized protein</fullName>
    </submittedName>
</protein>
<feature type="compositionally biased region" description="Basic residues" evidence="1">
    <location>
        <begin position="482"/>
        <end position="496"/>
    </location>
</feature>
<proteinExistence type="predicted"/>
<keyword evidence="3" id="KW-1185">Reference proteome</keyword>
<reference evidence="2" key="1">
    <citation type="journal article" date="2020" name="Stud. Mycol.">
        <title>101 Dothideomycetes genomes: a test case for predicting lifestyles and emergence of pathogens.</title>
        <authorList>
            <person name="Haridas S."/>
            <person name="Albert R."/>
            <person name="Binder M."/>
            <person name="Bloem J."/>
            <person name="Labutti K."/>
            <person name="Salamov A."/>
            <person name="Andreopoulos B."/>
            <person name="Baker S."/>
            <person name="Barry K."/>
            <person name="Bills G."/>
            <person name="Bluhm B."/>
            <person name="Cannon C."/>
            <person name="Castanera R."/>
            <person name="Culley D."/>
            <person name="Daum C."/>
            <person name="Ezra D."/>
            <person name="Gonzalez J."/>
            <person name="Henrissat B."/>
            <person name="Kuo A."/>
            <person name="Liang C."/>
            <person name="Lipzen A."/>
            <person name="Lutzoni F."/>
            <person name="Magnuson J."/>
            <person name="Mondo S."/>
            <person name="Nolan M."/>
            <person name="Ohm R."/>
            <person name="Pangilinan J."/>
            <person name="Park H.-J."/>
            <person name="Ramirez L."/>
            <person name="Alfaro M."/>
            <person name="Sun H."/>
            <person name="Tritt A."/>
            <person name="Yoshinaga Y."/>
            <person name="Zwiers L.-H."/>
            <person name="Turgeon B."/>
            <person name="Goodwin S."/>
            <person name="Spatafora J."/>
            <person name="Crous P."/>
            <person name="Grigoriev I."/>
        </authorList>
    </citation>
    <scope>NUCLEOTIDE SEQUENCE</scope>
    <source>
        <strain evidence="2">CBS 119925</strain>
    </source>
</reference>
<dbReference type="EMBL" id="MU006611">
    <property type="protein sequence ID" value="KAF2742318.1"/>
    <property type="molecule type" value="Genomic_DNA"/>
</dbReference>
<evidence type="ECO:0000313" key="3">
    <source>
        <dbReference type="Proteomes" id="UP000799440"/>
    </source>
</evidence>
<feature type="region of interest" description="Disordered" evidence="1">
    <location>
        <begin position="480"/>
        <end position="564"/>
    </location>
</feature>
<dbReference type="Proteomes" id="UP000799440">
    <property type="component" value="Unassembled WGS sequence"/>
</dbReference>
<feature type="compositionally biased region" description="Low complexity" evidence="1">
    <location>
        <begin position="552"/>
        <end position="563"/>
    </location>
</feature>
<evidence type="ECO:0000256" key="1">
    <source>
        <dbReference type="SAM" id="MobiDB-lite"/>
    </source>
</evidence>
<dbReference type="AlphaFoldDB" id="A0A6A6UVN4"/>
<sequence>MSENQSDNFSFEGVFNDRFVSLEYLDDEFTEMRAERLHARRSSTPELQPIAPTLESQNAQETPVYIDSGSVLFDVYNDRLDGEYKPTWEDTTRLQHGPSQALPPTMEEGVTEDQNSIHQVIMAGSAFQQDAEPTVQPHVPVEPREGEISSVVSAFPSRGTKRRATPAYGEQGTAPSRKRVAYTPWSYTNTDTLASTHTQLTPAGPVYGRSMMEEEALNAVNFEVLQRNQPPANSSTNVTPEEGAVPKDAADATHTQFPGVIYVNQTDGEACVMLHGATPPLPFVVHPHDRWSHSCNLNAQPIVVWDPQEGAQPLYPEGHPLHEAEKVFNQGAFSVLSEYQKGKETNINIQASPQASFGHGEIMYQQPHAGLSEWMFYGLPDPFFTGYHQPLDLENVHEASATAGSSKDTQTDAIPRAVTITENMPLGPDGVDPALVFNQGPVGTTVGMPEPQGEDVLRDGSAPSAITAVDVPVEIAATLKSSSKKSRKGKKAKAGKKAGDKGKKDPPKRRPIAGRAVYESRQPEQPDATERAEESDKPKPGSSSSTTGRFLTGQWTQRQTGTRSSVMMEPLRMWICRHLECRGDNRGGGYSNSVTRRLGLNRILPSSMVDAIDAVRPLGAEKKRLTDALKHRFGKSRQLYKEWAAEKAAATTNNSEENGTNAATAADTPRDFYTPARWLERGACFVPSDDHGLEVPLLLEVAADLDDAQLPTGQNAGLLTAAIRFARERRVEFAHTRLSQIESMQSHPEWTAVIHPLPDNADEAFFDSIGQTQRNWRPFE</sequence>